<organism evidence="3 4">
    <name type="scientific">Natronoarchaeum philippinense</name>
    <dbReference type="NCBI Taxonomy" id="558529"/>
    <lineage>
        <taxon>Archaea</taxon>
        <taxon>Methanobacteriati</taxon>
        <taxon>Methanobacteriota</taxon>
        <taxon>Stenosarchaea group</taxon>
        <taxon>Halobacteria</taxon>
        <taxon>Halobacteriales</taxon>
        <taxon>Natronoarchaeaceae</taxon>
    </lineage>
</organism>
<protein>
    <submittedName>
        <fullName evidence="3">Nucleotide-binding universal stress protein, UspA family</fullName>
    </submittedName>
</protein>
<dbReference type="InterPro" id="IPR014729">
    <property type="entry name" value="Rossmann-like_a/b/a_fold"/>
</dbReference>
<feature type="domain" description="UspA" evidence="2">
    <location>
        <begin position="165"/>
        <end position="284"/>
    </location>
</feature>
<sequence>MASTVAGESLTPTDEYTVLVAVGNPGTAEQLTRTAVDLARANDGRVHVVSVIHKHHTSPFLLFSDERIKQQFAGGRDEIVDSATSVAADAGVPVDDTLLVGSDIARSITTAIDRLDADLALLGWRSERRASDVVLGTTIDPVVRRAHCDVLVEKVGPTADGVASVLVPTVGGVHAELATEVAGAIAAANDARVTALSLVGAEATERERTDAAEAVDAVADALEGTAPVTTTVREAADPVAGILSAAADHDLVVLGATRKGLFARKIVGTTPRAVGSRADCPVIVASRESQLSRIRRLVTNVWR</sequence>
<dbReference type="Proteomes" id="UP000219453">
    <property type="component" value="Unassembled WGS sequence"/>
</dbReference>
<dbReference type="PRINTS" id="PR01438">
    <property type="entry name" value="UNVRSLSTRESS"/>
</dbReference>
<feature type="domain" description="UspA" evidence="2">
    <location>
        <begin position="17"/>
        <end position="152"/>
    </location>
</feature>
<reference evidence="3 4" key="1">
    <citation type="submission" date="2017-09" db="EMBL/GenBank/DDBJ databases">
        <authorList>
            <person name="Ehlers B."/>
            <person name="Leendertz F.H."/>
        </authorList>
    </citation>
    <scope>NUCLEOTIDE SEQUENCE [LARGE SCALE GENOMIC DNA]</scope>
    <source>
        <strain evidence="3 4">DSM 27208</strain>
    </source>
</reference>
<dbReference type="CDD" id="cd00293">
    <property type="entry name" value="USP-like"/>
    <property type="match status" value="1"/>
</dbReference>
<evidence type="ECO:0000313" key="4">
    <source>
        <dbReference type="Proteomes" id="UP000219453"/>
    </source>
</evidence>
<dbReference type="OrthoDB" id="43026at2157"/>
<keyword evidence="4" id="KW-1185">Reference proteome</keyword>
<name>A0A285P655_NATPI</name>
<dbReference type="PANTHER" id="PTHR46268:SF6">
    <property type="entry name" value="UNIVERSAL STRESS PROTEIN UP12"/>
    <property type="match status" value="1"/>
</dbReference>
<dbReference type="PANTHER" id="PTHR46268">
    <property type="entry name" value="STRESS RESPONSE PROTEIN NHAX"/>
    <property type="match status" value="1"/>
</dbReference>
<comment type="similarity">
    <text evidence="1">Belongs to the universal stress protein A family.</text>
</comment>
<dbReference type="EMBL" id="OBEJ01000005">
    <property type="protein sequence ID" value="SNZ17239.1"/>
    <property type="molecule type" value="Genomic_DNA"/>
</dbReference>
<proteinExistence type="inferred from homology"/>
<dbReference type="InterPro" id="IPR006016">
    <property type="entry name" value="UspA"/>
</dbReference>
<dbReference type="Pfam" id="PF00582">
    <property type="entry name" value="Usp"/>
    <property type="match status" value="2"/>
</dbReference>
<dbReference type="Gene3D" id="3.40.50.620">
    <property type="entry name" value="HUPs"/>
    <property type="match status" value="1"/>
</dbReference>
<accession>A0A285P655</accession>
<evidence type="ECO:0000259" key="2">
    <source>
        <dbReference type="Pfam" id="PF00582"/>
    </source>
</evidence>
<evidence type="ECO:0000313" key="3">
    <source>
        <dbReference type="EMBL" id="SNZ17239.1"/>
    </source>
</evidence>
<dbReference type="SUPFAM" id="SSF52402">
    <property type="entry name" value="Adenine nucleotide alpha hydrolases-like"/>
    <property type="match status" value="2"/>
</dbReference>
<dbReference type="RefSeq" id="WP_097009840.1">
    <property type="nucleotide sequence ID" value="NZ_OBEJ01000005.1"/>
</dbReference>
<dbReference type="InterPro" id="IPR006015">
    <property type="entry name" value="Universal_stress_UspA"/>
</dbReference>
<dbReference type="Gene3D" id="3.40.50.12370">
    <property type="match status" value="1"/>
</dbReference>
<gene>
    <name evidence="3" type="ORF">SAMN06269185_2942</name>
</gene>
<dbReference type="AlphaFoldDB" id="A0A285P655"/>
<evidence type="ECO:0000256" key="1">
    <source>
        <dbReference type="ARBA" id="ARBA00008791"/>
    </source>
</evidence>